<dbReference type="PROSITE" id="PS00109">
    <property type="entry name" value="PROTEIN_KINASE_TYR"/>
    <property type="match status" value="1"/>
</dbReference>
<dbReference type="SUPFAM" id="SSF56112">
    <property type="entry name" value="Protein kinase-like (PK-like)"/>
    <property type="match status" value="1"/>
</dbReference>
<dbReference type="eggNOG" id="ENOG502SCK8">
    <property type="taxonomic scope" value="Eukaryota"/>
</dbReference>
<proteinExistence type="predicted"/>
<reference evidence="12 13" key="1">
    <citation type="journal article" date="2009" name="PLoS Genet.">
        <title>The genome of Nectria haematococca: contribution of supernumerary chromosomes to gene expansion.</title>
        <authorList>
            <person name="Coleman J.J."/>
            <person name="Rounsley S.D."/>
            <person name="Rodriguez-Carres M."/>
            <person name="Kuo A."/>
            <person name="Wasmann C.C."/>
            <person name="Grimwood J."/>
            <person name="Schmutz J."/>
            <person name="Taga M."/>
            <person name="White G.J."/>
            <person name="Zhou S."/>
            <person name="Schwartz D.C."/>
            <person name="Freitag M."/>
            <person name="Ma L.J."/>
            <person name="Danchin E.G."/>
            <person name="Henrissat B."/>
            <person name="Coutinho P.M."/>
            <person name="Nelson D.R."/>
            <person name="Straney D."/>
            <person name="Napoli C.A."/>
            <person name="Barker B.M."/>
            <person name="Gribskov M."/>
            <person name="Rep M."/>
            <person name="Kroken S."/>
            <person name="Molnar I."/>
            <person name="Rensing C."/>
            <person name="Kennell J.C."/>
            <person name="Zamora J."/>
            <person name="Farman M.L."/>
            <person name="Selker E.U."/>
            <person name="Salamov A."/>
            <person name="Shapiro H."/>
            <person name="Pangilinan J."/>
            <person name="Lindquist E."/>
            <person name="Lamers C."/>
            <person name="Grigoriev I.V."/>
            <person name="Geiser D.M."/>
            <person name="Covert S.F."/>
            <person name="Temporini E."/>
            <person name="Vanetten H.D."/>
        </authorList>
    </citation>
    <scope>NUCLEOTIDE SEQUENCE [LARGE SCALE GENOMIC DNA]</scope>
    <source>
        <strain evidence="13">ATCC MYA-4622 / CBS 123669 / FGSC 9596 / NRRL 45880 / 77-13-4</strain>
    </source>
</reference>
<accession>C7YN34</accession>
<dbReference type="OrthoDB" id="4267316at2759"/>
<evidence type="ECO:0000256" key="7">
    <source>
        <dbReference type="ARBA" id="ARBA00033194"/>
    </source>
</evidence>
<dbReference type="GO" id="GO:0004674">
    <property type="term" value="F:protein serine/threonine kinase activity"/>
    <property type="evidence" value="ECO:0007669"/>
    <property type="project" value="UniProtKB-EC"/>
</dbReference>
<evidence type="ECO:0000256" key="4">
    <source>
        <dbReference type="ARBA" id="ARBA00013948"/>
    </source>
</evidence>
<dbReference type="Pfam" id="PF07714">
    <property type="entry name" value="PK_Tyr_Ser-Thr"/>
    <property type="match status" value="1"/>
</dbReference>
<evidence type="ECO:0000313" key="12">
    <source>
        <dbReference type="EMBL" id="EEU47551.1"/>
    </source>
</evidence>
<keyword evidence="13" id="KW-1185">Reference proteome</keyword>
<comment type="subunit">
    <text evidence="2">Component of the EKC/KEOPS complex composed of at least BUD32, CGI121, GON7, KAE1 and PCC1; the whole complex dimerizes.</text>
</comment>
<dbReference type="InterPro" id="IPR011009">
    <property type="entry name" value="Kinase-like_dom_sf"/>
</dbReference>
<comment type="function">
    <text evidence="1">Component of the EKC/KEOPS complex that is required for the formation of a threonylcarbamoyl group on adenosine at position 37 (t(6)A37) in tRNAs that read codons beginning with adenine. The complex is probably involved in the transfer of the threonylcarbamoyl moiety of threonylcarbamoyl-AMP (TC-AMP) to the N6 group of A37. BUD32 has ATPase activity in the context of the EKC/KEOPS complex and likely plays a supporting role to the catalytic subunit KAE1. The EKC/KEOPS complex also promotes both telomere uncapping and telomere elongation. The complex is required for efficient recruitment of transcriptional coactivators.</text>
</comment>
<evidence type="ECO:0000256" key="10">
    <source>
        <dbReference type="SAM" id="MobiDB-lite"/>
    </source>
</evidence>
<evidence type="ECO:0000256" key="1">
    <source>
        <dbReference type="ARBA" id="ARBA00003747"/>
    </source>
</evidence>
<dbReference type="InParanoid" id="C7YN34"/>
<comment type="catalytic activity">
    <reaction evidence="9">
        <text>L-seryl-[protein] + ATP = O-phospho-L-seryl-[protein] + ADP + H(+)</text>
        <dbReference type="Rhea" id="RHEA:17989"/>
        <dbReference type="Rhea" id="RHEA-COMP:9863"/>
        <dbReference type="Rhea" id="RHEA-COMP:11604"/>
        <dbReference type="ChEBI" id="CHEBI:15378"/>
        <dbReference type="ChEBI" id="CHEBI:29999"/>
        <dbReference type="ChEBI" id="CHEBI:30616"/>
        <dbReference type="ChEBI" id="CHEBI:83421"/>
        <dbReference type="ChEBI" id="CHEBI:456216"/>
        <dbReference type="EC" id="2.7.11.1"/>
    </reaction>
</comment>
<feature type="region of interest" description="Disordered" evidence="10">
    <location>
        <begin position="396"/>
        <end position="490"/>
    </location>
</feature>
<dbReference type="InterPro" id="IPR001245">
    <property type="entry name" value="Ser-Thr/Tyr_kinase_cat_dom"/>
</dbReference>
<evidence type="ECO:0000259" key="11">
    <source>
        <dbReference type="PROSITE" id="PS50011"/>
    </source>
</evidence>
<dbReference type="VEuPathDB" id="FungiDB:NECHADRAFT_78091"/>
<dbReference type="GeneID" id="9671302"/>
<feature type="compositionally biased region" description="Polar residues" evidence="10">
    <location>
        <begin position="398"/>
        <end position="427"/>
    </location>
</feature>
<sequence length="490" mass="54985">MLPDDFDKADWMLGSWVPSPDPRRPDFPYHNGLTLTIRPHVPPSPFGSTGYIKGLERQEAPREEVAKLPQSEWCLRNPVAETAPHPDITEKQMLKIVGGIACKDGRGAQVVRCQLCHDVSNVYVAKIYDPLYYSFSDRNFGTPVDVTYRADQDYSREAAAFEDLKADGADGRFSPKYYGSWTFDMPLIGTPPVLRPVRLVLMEYIKGTDLWTIMERDGEGLGFHTVPPEQRLEIFAKAAEAETNLKFHGIIHRDFAPRNVMIADPVTREGVDSHTPRVILIDFNNSTCVNRPNFRYAEFHTADPLPISPRYRWWGGCPNAFSQWVPEPHRSQDAVFNGWLVTRLPDPSSGYLLLPFTMPRHIRTAGLIEYALPVPDTEPVFAQVYRREYDMPPVSWSPADTESLSGSSEVKTPDASTSPDGRNSSQSEPEDFEDGTNVAELQYHEDIRGEGETWASGIEQDDMGLLGSGIKEAKTSHGCTEPEDSHLTQG</sequence>
<dbReference type="AlphaFoldDB" id="C7YN34"/>
<feature type="domain" description="Protein kinase" evidence="11">
    <location>
        <begin position="96"/>
        <end position="490"/>
    </location>
</feature>
<dbReference type="EMBL" id="GG698897">
    <property type="protein sequence ID" value="EEU47551.1"/>
    <property type="molecule type" value="Genomic_DNA"/>
</dbReference>
<dbReference type="HOGENOM" id="CLU_556788_0_0_1"/>
<dbReference type="RefSeq" id="XP_003053264.1">
    <property type="nucleotide sequence ID" value="XM_003053218.1"/>
</dbReference>
<feature type="compositionally biased region" description="Basic and acidic residues" evidence="10">
    <location>
        <begin position="442"/>
        <end position="451"/>
    </location>
</feature>
<evidence type="ECO:0000256" key="9">
    <source>
        <dbReference type="ARBA" id="ARBA00048679"/>
    </source>
</evidence>
<evidence type="ECO:0000256" key="3">
    <source>
        <dbReference type="ARBA" id="ARBA00012513"/>
    </source>
</evidence>
<protein>
    <recommendedName>
        <fullName evidence="5">EKC/KEOPS complex subunit BUD32</fullName>
        <ecNumber evidence="3">2.7.11.1</ecNumber>
    </recommendedName>
    <alternativeName>
        <fullName evidence="6 7">Atypical Serine/threonine protein kinase BUD32</fullName>
    </alternativeName>
    <alternativeName>
        <fullName evidence="4">EKC/KEOPS complex subunit bud32</fullName>
    </alternativeName>
</protein>
<evidence type="ECO:0000256" key="5">
    <source>
        <dbReference type="ARBA" id="ARBA00019973"/>
    </source>
</evidence>
<evidence type="ECO:0000256" key="8">
    <source>
        <dbReference type="ARBA" id="ARBA00047899"/>
    </source>
</evidence>
<dbReference type="InterPro" id="IPR008266">
    <property type="entry name" value="Tyr_kinase_AS"/>
</dbReference>
<organism evidence="12 13">
    <name type="scientific">Fusarium vanettenii (strain ATCC MYA-4622 / CBS 123669 / FGSC 9596 / NRRL 45880 / 77-13-4)</name>
    <name type="common">Fusarium solani subsp. pisi</name>
    <dbReference type="NCBI Taxonomy" id="660122"/>
    <lineage>
        <taxon>Eukaryota</taxon>
        <taxon>Fungi</taxon>
        <taxon>Dikarya</taxon>
        <taxon>Ascomycota</taxon>
        <taxon>Pezizomycotina</taxon>
        <taxon>Sordariomycetes</taxon>
        <taxon>Hypocreomycetidae</taxon>
        <taxon>Hypocreales</taxon>
        <taxon>Nectriaceae</taxon>
        <taxon>Fusarium</taxon>
        <taxon>Fusarium solani species complex</taxon>
        <taxon>Fusarium vanettenii</taxon>
    </lineage>
</organism>
<dbReference type="EC" id="2.7.11.1" evidence="3"/>
<dbReference type="OMA" id="LPHEWED"/>
<dbReference type="PROSITE" id="PS50011">
    <property type="entry name" value="PROTEIN_KINASE_DOM"/>
    <property type="match status" value="1"/>
</dbReference>
<comment type="catalytic activity">
    <reaction evidence="8">
        <text>L-threonyl-[protein] + ATP = O-phospho-L-threonyl-[protein] + ADP + H(+)</text>
        <dbReference type="Rhea" id="RHEA:46608"/>
        <dbReference type="Rhea" id="RHEA-COMP:11060"/>
        <dbReference type="Rhea" id="RHEA-COMP:11605"/>
        <dbReference type="ChEBI" id="CHEBI:15378"/>
        <dbReference type="ChEBI" id="CHEBI:30013"/>
        <dbReference type="ChEBI" id="CHEBI:30616"/>
        <dbReference type="ChEBI" id="CHEBI:61977"/>
        <dbReference type="ChEBI" id="CHEBI:456216"/>
        <dbReference type="EC" id="2.7.11.1"/>
    </reaction>
</comment>
<dbReference type="KEGG" id="nhe:NECHADRAFT_78091"/>
<dbReference type="InterPro" id="IPR000719">
    <property type="entry name" value="Prot_kinase_dom"/>
</dbReference>
<evidence type="ECO:0000256" key="2">
    <source>
        <dbReference type="ARBA" id="ARBA00011534"/>
    </source>
</evidence>
<name>C7YN34_FUSV7</name>
<evidence type="ECO:0000313" key="13">
    <source>
        <dbReference type="Proteomes" id="UP000005206"/>
    </source>
</evidence>
<gene>
    <name evidence="12" type="ORF">NECHADRAFT_78091</name>
</gene>
<dbReference type="SMART" id="SM00220">
    <property type="entry name" value="S_TKc"/>
    <property type="match status" value="1"/>
</dbReference>
<evidence type="ECO:0000256" key="6">
    <source>
        <dbReference type="ARBA" id="ARBA00030980"/>
    </source>
</evidence>
<dbReference type="GO" id="GO:0005524">
    <property type="term" value="F:ATP binding"/>
    <property type="evidence" value="ECO:0007669"/>
    <property type="project" value="InterPro"/>
</dbReference>
<dbReference type="Proteomes" id="UP000005206">
    <property type="component" value="Chromosome 3"/>
</dbReference>
<dbReference type="Gene3D" id="1.10.510.10">
    <property type="entry name" value="Transferase(Phosphotransferase) domain 1"/>
    <property type="match status" value="1"/>
</dbReference>